<name>A0A9D5B6V4_PEA</name>
<organism evidence="1 2">
    <name type="scientific">Pisum sativum</name>
    <name type="common">Garden pea</name>
    <name type="synonym">Lathyrus oleraceus</name>
    <dbReference type="NCBI Taxonomy" id="3888"/>
    <lineage>
        <taxon>Eukaryota</taxon>
        <taxon>Viridiplantae</taxon>
        <taxon>Streptophyta</taxon>
        <taxon>Embryophyta</taxon>
        <taxon>Tracheophyta</taxon>
        <taxon>Spermatophyta</taxon>
        <taxon>Magnoliopsida</taxon>
        <taxon>eudicotyledons</taxon>
        <taxon>Gunneridae</taxon>
        <taxon>Pentapetalae</taxon>
        <taxon>rosids</taxon>
        <taxon>fabids</taxon>
        <taxon>Fabales</taxon>
        <taxon>Fabaceae</taxon>
        <taxon>Papilionoideae</taxon>
        <taxon>50 kb inversion clade</taxon>
        <taxon>NPAAA clade</taxon>
        <taxon>Hologalegina</taxon>
        <taxon>IRL clade</taxon>
        <taxon>Fabeae</taxon>
        <taxon>Lathyrus</taxon>
    </lineage>
</organism>
<dbReference type="Gramene" id="Psat03G0558900-T2">
    <property type="protein sequence ID" value="KAI5431454.1"/>
    <property type="gene ID" value="KIW84_035589"/>
</dbReference>
<sequence length="127" mass="14554">MTLSAITISSSSSFTPYGISCSLLATGCLCSASCIRCLILVTIDIQVTMGFSIRQVILQEIKNYNVSWIVLDRHLWRDMRFHLTKIPCKVALVKDDLSVNIWRYYNAHDTNVTTFYEHYIFTISSNF</sequence>
<proteinExistence type="predicted"/>
<comment type="caution">
    <text evidence="1">The sequence shown here is derived from an EMBL/GenBank/DDBJ whole genome shotgun (WGS) entry which is preliminary data.</text>
</comment>
<accession>A0A9D5B6V4</accession>
<protein>
    <submittedName>
        <fullName evidence="1">Uncharacterized protein</fullName>
    </submittedName>
</protein>
<keyword evidence="2" id="KW-1185">Reference proteome</keyword>
<dbReference type="Proteomes" id="UP001058974">
    <property type="component" value="Chromosome 3"/>
</dbReference>
<evidence type="ECO:0000313" key="2">
    <source>
        <dbReference type="Proteomes" id="UP001058974"/>
    </source>
</evidence>
<dbReference type="AlphaFoldDB" id="A0A9D5B6V4"/>
<reference evidence="1 2" key="1">
    <citation type="journal article" date="2022" name="Nat. Genet.">
        <title>Improved pea reference genome and pan-genome highlight genomic features and evolutionary characteristics.</title>
        <authorList>
            <person name="Yang T."/>
            <person name="Liu R."/>
            <person name="Luo Y."/>
            <person name="Hu S."/>
            <person name="Wang D."/>
            <person name="Wang C."/>
            <person name="Pandey M.K."/>
            <person name="Ge S."/>
            <person name="Xu Q."/>
            <person name="Li N."/>
            <person name="Li G."/>
            <person name="Huang Y."/>
            <person name="Saxena R.K."/>
            <person name="Ji Y."/>
            <person name="Li M."/>
            <person name="Yan X."/>
            <person name="He Y."/>
            <person name="Liu Y."/>
            <person name="Wang X."/>
            <person name="Xiang C."/>
            <person name="Varshney R.K."/>
            <person name="Ding H."/>
            <person name="Gao S."/>
            <person name="Zong X."/>
        </authorList>
    </citation>
    <scope>NUCLEOTIDE SEQUENCE [LARGE SCALE GENOMIC DNA]</scope>
    <source>
        <strain evidence="1 2">cv. Zhongwan 6</strain>
    </source>
</reference>
<evidence type="ECO:0000313" key="1">
    <source>
        <dbReference type="EMBL" id="KAI5431454.1"/>
    </source>
</evidence>
<gene>
    <name evidence="1" type="ORF">KIW84_035589</name>
</gene>
<dbReference type="EMBL" id="JAMSHJ010000003">
    <property type="protein sequence ID" value="KAI5431454.1"/>
    <property type="molecule type" value="Genomic_DNA"/>
</dbReference>